<dbReference type="InterPro" id="IPR002068">
    <property type="entry name" value="A-crystallin/Hsp20_dom"/>
</dbReference>
<dbReference type="AlphaFoldDB" id="A0A6L5XGH4"/>
<dbReference type="CDD" id="cd06464">
    <property type="entry name" value="ACD_sHsps-like"/>
    <property type="match status" value="1"/>
</dbReference>
<gene>
    <name evidence="5" type="ORF">FYJ29_12740</name>
</gene>
<evidence type="ECO:0000256" key="1">
    <source>
        <dbReference type="PROSITE-ProRule" id="PRU00285"/>
    </source>
</evidence>
<dbReference type="PANTHER" id="PTHR11527">
    <property type="entry name" value="HEAT-SHOCK PROTEIN 20 FAMILY MEMBER"/>
    <property type="match status" value="1"/>
</dbReference>
<sequence length="151" mass="17392">MLLARRNSDWLPDVFNDFFDTDFMPRVSATAPAINVIEKDNEYDVELAAPGMTKDDFKVSVDADNNLVVDLEKKTEKKEDNNDEKKEGKKNEGRYLRREFCYTQFHQSLILPDDVETDKISANVNNGVLKVVLPKKTAQEMKKNNKVIKIH</sequence>
<dbReference type="RefSeq" id="WP_154328176.1">
    <property type="nucleotide sequence ID" value="NZ_CP045696.1"/>
</dbReference>
<proteinExistence type="inferred from homology"/>
<evidence type="ECO:0000259" key="4">
    <source>
        <dbReference type="PROSITE" id="PS01031"/>
    </source>
</evidence>
<dbReference type="Gene3D" id="2.60.40.790">
    <property type="match status" value="1"/>
</dbReference>
<accession>A0A6L5XGH4</accession>
<comment type="caution">
    <text evidence="5">The sequence shown here is derived from an EMBL/GenBank/DDBJ whole genome shotgun (WGS) entry which is preliminary data.</text>
</comment>
<name>A0A6L5XGH4_9BACT</name>
<dbReference type="SUPFAM" id="SSF49764">
    <property type="entry name" value="HSP20-like chaperones"/>
    <property type="match status" value="1"/>
</dbReference>
<reference evidence="5 6" key="1">
    <citation type="submission" date="2019-08" db="EMBL/GenBank/DDBJ databases">
        <title>In-depth cultivation of the pig gut microbiome towards novel bacterial diversity and tailored functional studies.</title>
        <authorList>
            <person name="Wylensek D."/>
            <person name="Hitch T.C.A."/>
            <person name="Clavel T."/>
        </authorList>
    </citation>
    <scope>NUCLEOTIDE SEQUENCE [LARGE SCALE GENOMIC DNA]</scope>
    <source>
        <strain evidence="5 6">Oil-RF-744-WCA-WT-10</strain>
    </source>
</reference>
<dbReference type="Pfam" id="PF00011">
    <property type="entry name" value="HSP20"/>
    <property type="match status" value="1"/>
</dbReference>
<feature type="region of interest" description="Disordered" evidence="3">
    <location>
        <begin position="72"/>
        <end position="91"/>
    </location>
</feature>
<organism evidence="5 6">
    <name type="scientific">Sodaliphilus pleomorphus</name>
    <dbReference type="NCBI Taxonomy" id="2606626"/>
    <lineage>
        <taxon>Bacteria</taxon>
        <taxon>Pseudomonadati</taxon>
        <taxon>Bacteroidota</taxon>
        <taxon>Bacteroidia</taxon>
        <taxon>Bacteroidales</taxon>
        <taxon>Muribaculaceae</taxon>
        <taxon>Sodaliphilus</taxon>
    </lineage>
</organism>
<keyword evidence="6" id="KW-1185">Reference proteome</keyword>
<dbReference type="InterPro" id="IPR008978">
    <property type="entry name" value="HSP20-like_chaperone"/>
</dbReference>
<evidence type="ECO:0000313" key="5">
    <source>
        <dbReference type="EMBL" id="MSS18614.1"/>
    </source>
</evidence>
<evidence type="ECO:0000256" key="3">
    <source>
        <dbReference type="SAM" id="MobiDB-lite"/>
    </source>
</evidence>
<dbReference type="EMBL" id="VULT01000026">
    <property type="protein sequence ID" value="MSS18614.1"/>
    <property type="molecule type" value="Genomic_DNA"/>
</dbReference>
<evidence type="ECO:0000313" key="6">
    <source>
        <dbReference type="Proteomes" id="UP000483362"/>
    </source>
</evidence>
<protein>
    <submittedName>
        <fullName evidence="5">Hsp20/alpha crystallin family protein</fullName>
    </submittedName>
</protein>
<dbReference type="InterPro" id="IPR031107">
    <property type="entry name" value="Small_HSP"/>
</dbReference>
<evidence type="ECO:0000256" key="2">
    <source>
        <dbReference type="RuleBase" id="RU003616"/>
    </source>
</evidence>
<feature type="domain" description="SHSP" evidence="4">
    <location>
        <begin position="25"/>
        <end position="151"/>
    </location>
</feature>
<comment type="similarity">
    <text evidence="1 2">Belongs to the small heat shock protein (HSP20) family.</text>
</comment>
<dbReference type="PROSITE" id="PS01031">
    <property type="entry name" value="SHSP"/>
    <property type="match status" value="1"/>
</dbReference>
<dbReference type="Proteomes" id="UP000483362">
    <property type="component" value="Unassembled WGS sequence"/>
</dbReference>